<dbReference type="Proteomes" id="UP000198972">
    <property type="component" value="Unassembled WGS sequence"/>
</dbReference>
<evidence type="ECO:0008006" key="3">
    <source>
        <dbReference type="Google" id="ProtNLM"/>
    </source>
</evidence>
<evidence type="ECO:0000313" key="2">
    <source>
        <dbReference type="Proteomes" id="UP000198972"/>
    </source>
</evidence>
<name>A0A1G7LDH0_9BACL</name>
<keyword evidence="2" id="KW-1185">Reference proteome</keyword>
<dbReference type="Pfam" id="PF11518">
    <property type="entry name" value="DUF3221"/>
    <property type="match status" value="1"/>
</dbReference>
<dbReference type="InterPro" id="IPR012340">
    <property type="entry name" value="NA-bd_OB-fold"/>
</dbReference>
<dbReference type="Gene3D" id="2.40.50.140">
    <property type="entry name" value="Nucleic acid-binding proteins"/>
    <property type="match status" value="1"/>
</dbReference>
<dbReference type="EMBL" id="FNBG01000011">
    <property type="protein sequence ID" value="SDF47577.1"/>
    <property type="molecule type" value="Genomic_DNA"/>
</dbReference>
<protein>
    <recommendedName>
        <fullName evidence="3">DUF3221 domain-containing protein</fullName>
    </recommendedName>
</protein>
<sequence>MKKNFFTLLFAANLIGCNVNDKFFINNSTIEQTQQVGEEMDIQGIVIEKNSTSIIIATDLTEEEVKDKTTREIISQYQTKVFEVNTGEITENPKIGDCVNVWTNGKYEESRIIRTAATRIEIVK</sequence>
<dbReference type="RefSeq" id="WP_091229956.1">
    <property type="nucleotide sequence ID" value="NZ_FNBG01000011.1"/>
</dbReference>
<gene>
    <name evidence="1" type="ORF">SAMN04488542_11188</name>
</gene>
<accession>A0A1G7LDH0</accession>
<organism evidence="1 2">
    <name type="scientific">Fontibacillus panacisegetis</name>
    <dbReference type="NCBI Taxonomy" id="670482"/>
    <lineage>
        <taxon>Bacteria</taxon>
        <taxon>Bacillati</taxon>
        <taxon>Bacillota</taxon>
        <taxon>Bacilli</taxon>
        <taxon>Bacillales</taxon>
        <taxon>Paenibacillaceae</taxon>
        <taxon>Fontibacillus</taxon>
    </lineage>
</organism>
<dbReference type="InterPro" id="IPR021598">
    <property type="entry name" value="DUF3221"/>
</dbReference>
<dbReference type="OrthoDB" id="2664076at2"/>
<proteinExistence type="predicted"/>
<dbReference type="AlphaFoldDB" id="A0A1G7LDH0"/>
<evidence type="ECO:0000313" key="1">
    <source>
        <dbReference type="EMBL" id="SDF47577.1"/>
    </source>
</evidence>
<reference evidence="1 2" key="1">
    <citation type="submission" date="2016-10" db="EMBL/GenBank/DDBJ databases">
        <authorList>
            <person name="de Groot N.N."/>
        </authorList>
    </citation>
    <scope>NUCLEOTIDE SEQUENCE [LARGE SCALE GENOMIC DNA]</scope>
    <source>
        <strain evidence="1 2">DSM 28129</strain>
    </source>
</reference>